<dbReference type="Gene3D" id="1.10.510.10">
    <property type="entry name" value="Transferase(Phosphotransferase) domain 1"/>
    <property type="match status" value="1"/>
</dbReference>
<proteinExistence type="predicted"/>
<dbReference type="KEGG" id="uli:ETAA1_47230"/>
<evidence type="ECO:0000256" key="1">
    <source>
        <dbReference type="ARBA" id="ARBA00022679"/>
    </source>
</evidence>
<sequence length="617" mass="65410">MAEPETVTGSGSDDDAVASVGNLQASDLSAGATRSLNGSASTGVLTTALSTTAPRFGPYELLEKIGQGGMGSVYRVRNTELDRTEALKLITPRNSGDSAARARFEREFKSLAKLGHHHIIPVYAAGTWEGVPFFTMKYVPGGALSTQLDRFRMDPRAAAGLMAKVARAVAKLHAADVLHRDLKPHNILLDDDDEPLVADFGLVKYLGEDSDASVTGAPMGTRQYMSPEQTFAQKADYSPSCDIWAVGVILYELLTGERPFPGTDPVEVYLQIREANPKPVLEANPAAPPELAAVAHRCLAKRPADRYPSAAAVADDLEAWLAGGAVTATLPPPPRPTKRRGPVWVVAAGAVLAVVAALVAASPGRQVVSEASARASDPLVPPPRLAPTAAERLARREAFDFISPAVGFRYPHSVLPGSAPGGVEVDATGRVSVGSVGCLGVELLNHPLPPGTRLEAEMQFTATRDQTSWAGLFVGAADWPSPQGKRSALVQLVRTVVPPKLPERPFYRVNTGLELLRWTEKLPGPRFANPPWEQRLADPPTDGDAWHQLAVTVWPTHVEATWDGVGVPPLHGARVVTLLAEDGVVAAAGPIGPRLGLVVNHAGAAFRNVRLVTPPTP</sequence>
<dbReference type="GO" id="GO:0005524">
    <property type="term" value="F:ATP binding"/>
    <property type="evidence" value="ECO:0007669"/>
    <property type="project" value="UniProtKB-KW"/>
</dbReference>
<evidence type="ECO:0000313" key="6">
    <source>
        <dbReference type="EMBL" id="QDU22737.1"/>
    </source>
</evidence>
<reference evidence="6 7" key="1">
    <citation type="submission" date="2019-02" db="EMBL/GenBank/DDBJ databases">
        <title>Deep-cultivation of Planctomycetes and their phenomic and genomic characterization uncovers novel biology.</title>
        <authorList>
            <person name="Wiegand S."/>
            <person name="Jogler M."/>
            <person name="Boedeker C."/>
            <person name="Pinto D."/>
            <person name="Vollmers J."/>
            <person name="Rivas-Marin E."/>
            <person name="Kohn T."/>
            <person name="Peeters S.H."/>
            <person name="Heuer A."/>
            <person name="Rast P."/>
            <person name="Oberbeckmann S."/>
            <person name="Bunk B."/>
            <person name="Jeske O."/>
            <person name="Meyerdierks A."/>
            <person name="Storesund J.E."/>
            <person name="Kallscheuer N."/>
            <person name="Luecker S."/>
            <person name="Lage O.M."/>
            <person name="Pohl T."/>
            <person name="Merkel B.J."/>
            <person name="Hornburger P."/>
            <person name="Mueller R.-W."/>
            <person name="Bruemmer F."/>
            <person name="Labrenz M."/>
            <person name="Spormann A.M."/>
            <person name="Op den Camp H."/>
            <person name="Overmann J."/>
            <person name="Amann R."/>
            <person name="Jetten M.S.M."/>
            <person name="Mascher T."/>
            <person name="Medema M.H."/>
            <person name="Devos D.P."/>
            <person name="Kaster A.-K."/>
            <person name="Ovreas L."/>
            <person name="Rohde M."/>
            <person name="Galperin M.Y."/>
            <person name="Jogler C."/>
        </authorList>
    </citation>
    <scope>NUCLEOTIDE SEQUENCE [LARGE SCALE GENOMIC DNA]</scope>
    <source>
        <strain evidence="6 7">ETA_A1</strain>
    </source>
</reference>
<keyword evidence="1 6" id="KW-0808">Transferase</keyword>
<evidence type="ECO:0000259" key="5">
    <source>
        <dbReference type="PROSITE" id="PS50011"/>
    </source>
</evidence>
<dbReference type="EMBL" id="CP036273">
    <property type="protein sequence ID" value="QDU22737.1"/>
    <property type="molecule type" value="Genomic_DNA"/>
</dbReference>
<dbReference type="AlphaFoldDB" id="A0A517XYZ1"/>
<dbReference type="PROSITE" id="PS50011">
    <property type="entry name" value="PROTEIN_KINASE_DOM"/>
    <property type="match status" value="1"/>
</dbReference>
<protein>
    <submittedName>
        <fullName evidence="6">Serine/threonine-protein kinase PknL</fullName>
        <ecNumber evidence="6">2.7.11.1</ecNumber>
    </submittedName>
</protein>
<dbReference type="CDD" id="cd14014">
    <property type="entry name" value="STKc_PknB_like"/>
    <property type="match status" value="1"/>
</dbReference>
<evidence type="ECO:0000256" key="2">
    <source>
        <dbReference type="ARBA" id="ARBA00022741"/>
    </source>
</evidence>
<dbReference type="GO" id="GO:0004674">
    <property type="term" value="F:protein serine/threonine kinase activity"/>
    <property type="evidence" value="ECO:0007669"/>
    <property type="project" value="UniProtKB-EC"/>
</dbReference>
<organism evidence="6 7">
    <name type="scientific">Urbifossiella limnaea</name>
    <dbReference type="NCBI Taxonomy" id="2528023"/>
    <lineage>
        <taxon>Bacteria</taxon>
        <taxon>Pseudomonadati</taxon>
        <taxon>Planctomycetota</taxon>
        <taxon>Planctomycetia</taxon>
        <taxon>Gemmatales</taxon>
        <taxon>Gemmataceae</taxon>
        <taxon>Urbifossiella</taxon>
    </lineage>
</organism>
<dbReference type="InterPro" id="IPR008271">
    <property type="entry name" value="Ser/Thr_kinase_AS"/>
</dbReference>
<dbReference type="SUPFAM" id="SSF56112">
    <property type="entry name" value="Protein kinase-like (PK-like)"/>
    <property type="match status" value="1"/>
</dbReference>
<dbReference type="InterPro" id="IPR011009">
    <property type="entry name" value="Kinase-like_dom_sf"/>
</dbReference>
<dbReference type="EC" id="2.7.11.1" evidence="6"/>
<name>A0A517XYZ1_9BACT</name>
<dbReference type="Gene3D" id="3.30.200.20">
    <property type="entry name" value="Phosphorylase Kinase, domain 1"/>
    <property type="match status" value="1"/>
</dbReference>
<accession>A0A517XYZ1</accession>
<dbReference type="OrthoDB" id="254931at2"/>
<dbReference type="PANTHER" id="PTHR43289">
    <property type="entry name" value="MITOGEN-ACTIVATED PROTEIN KINASE KINASE KINASE 20-RELATED"/>
    <property type="match status" value="1"/>
</dbReference>
<keyword evidence="2" id="KW-0547">Nucleotide-binding</keyword>
<dbReference type="PANTHER" id="PTHR43289:SF6">
    <property type="entry name" value="SERINE_THREONINE-PROTEIN KINASE NEKL-3"/>
    <property type="match status" value="1"/>
</dbReference>
<dbReference type="InterPro" id="IPR000719">
    <property type="entry name" value="Prot_kinase_dom"/>
</dbReference>
<evidence type="ECO:0000256" key="3">
    <source>
        <dbReference type="ARBA" id="ARBA00022777"/>
    </source>
</evidence>
<dbReference type="PROSITE" id="PS00108">
    <property type="entry name" value="PROTEIN_KINASE_ST"/>
    <property type="match status" value="1"/>
</dbReference>
<dbReference type="SMART" id="SM00220">
    <property type="entry name" value="S_TKc"/>
    <property type="match status" value="1"/>
</dbReference>
<evidence type="ECO:0000256" key="4">
    <source>
        <dbReference type="ARBA" id="ARBA00022840"/>
    </source>
</evidence>
<evidence type="ECO:0000313" key="7">
    <source>
        <dbReference type="Proteomes" id="UP000319576"/>
    </source>
</evidence>
<keyword evidence="3 6" id="KW-0418">Kinase</keyword>
<feature type="domain" description="Protein kinase" evidence="5">
    <location>
        <begin position="59"/>
        <end position="321"/>
    </location>
</feature>
<dbReference type="Proteomes" id="UP000319576">
    <property type="component" value="Chromosome"/>
</dbReference>
<keyword evidence="4" id="KW-0067">ATP-binding</keyword>
<gene>
    <name evidence="6" type="primary">pknL_2</name>
    <name evidence="6" type="ORF">ETAA1_47230</name>
</gene>
<keyword evidence="7" id="KW-1185">Reference proteome</keyword>
<dbReference type="RefSeq" id="WP_145242717.1">
    <property type="nucleotide sequence ID" value="NZ_CP036273.1"/>
</dbReference>
<dbReference type="Pfam" id="PF00069">
    <property type="entry name" value="Pkinase"/>
    <property type="match status" value="1"/>
</dbReference>